<dbReference type="AlphaFoldDB" id="A0A9D4A8Z7"/>
<dbReference type="OrthoDB" id="10386308at2759"/>
<dbReference type="EMBL" id="JAIQCV010000005">
    <property type="protein sequence ID" value="KAH1097580.1"/>
    <property type="molecule type" value="Genomic_DNA"/>
</dbReference>
<accession>A0A9D4A8Z7</accession>
<name>A0A9D4A8Z7_9ROSI</name>
<sequence length="74" mass="8409">MEYEMNGAAVALTMYVSISSPMAPFPPFPDLNFVEQQVALVGKRVITTFYERIEGLESFERNQVYIYFFGSGGR</sequence>
<dbReference type="Proteomes" id="UP000828251">
    <property type="component" value="Unassembled WGS sequence"/>
</dbReference>
<evidence type="ECO:0000313" key="1">
    <source>
        <dbReference type="EMBL" id="KAH1097580.1"/>
    </source>
</evidence>
<evidence type="ECO:0000313" key="2">
    <source>
        <dbReference type="Proteomes" id="UP000828251"/>
    </source>
</evidence>
<protein>
    <submittedName>
        <fullName evidence="1">Uncharacterized protein</fullName>
    </submittedName>
</protein>
<gene>
    <name evidence="1" type="ORF">J1N35_014501</name>
</gene>
<proteinExistence type="predicted"/>
<comment type="caution">
    <text evidence="1">The sequence shown here is derived from an EMBL/GenBank/DDBJ whole genome shotgun (WGS) entry which is preliminary data.</text>
</comment>
<reference evidence="1 2" key="1">
    <citation type="journal article" date="2021" name="Plant Biotechnol. J.">
        <title>Multi-omics assisted identification of the key and species-specific regulatory components of drought-tolerant mechanisms in Gossypium stocksii.</title>
        <authorList>
            <person name="Yu D."/>
            <person name="Ke L."/>
            <person name="Zhang D."/>
            <person name="Wu Y."/>
            <person name="Sun Y."/>
            <person name="Mei J."/>
            <person name="Sun J."/>
            <person name="Sun Y."/>
        </authorList>
    </citation>
    <scope>NUCLEOTIDE SEQUENCE [LARGE SCALE GENOMIC DNA]</scope>
    <source>
        <strain evidence="2">cv. E1</strain>
        <tissue evidence="1">Leaf</tissue>
    </source>
</reference>
<organism evidence="1 2">
    <name type="scientific">Gossypium stocksii</name>
    <dbReference type="NCBI Taxonomy" id="47602"/>
    <lineage>
        <taxon>Eukaryota</taxon>
        <taxon>Viridiplantae</taxon>
        <taxon>Streptophyta</taxon>
        <taxon>Embryophyta</taxon>
        <taxon>Tracheophyta</taxon>
        <taxon>Spermatophyta</taxon>
        <taxon>Magnoliopsida</taxon>
        <taxon>eudicotyledons</taxon>
        <taxon>Gunneridae</taxon>
        <taxon>Pentapetalae</taxon>
        <taxon>rosids</taxon>
        <taxon>malvids</taxon>
        <taxon>Malvales</taxon>
        <taxon>Malvaceae</taxon>
        <taxon>Malvoideae</taxon>
        <taxon>Gossypium</taxon>
    </lineage>
</organism>
<keyword evidence="2" id="KW-1185">Reference proteome</keyword>